<evidence type="ECO:0000256" key="1">
    <source>
        <dbReference type="SAM" id="MobiDB-lite"/>
    </source>
</evidence>
<keyword evidence="3" id="KW-1185">Reference proteome</keyword>
<evidence type="ECO:0000313" key="2">
    <source>
        <dbReference type="EMBL" id="KAK7002016.1"/>
    </source>
</evidence>
<sequence length="688" mass="73997">MYAGSQAQASTQRMRDSGSVRRKENQEAASVEECSGCMLLSGTHIISLLILKFLPEVAYIIIYLVPRNDPDSADWRREGNSDGGKQETHRRSIGVASIEGPQTHTACFKGTQMRTPCTTQNSMKVPEAARRIDKTVMRYGALKSTLGGGVGYSSARVNASRATSSRVLSGLRPFDEVEFAMVVVGINNLGIPVFRDLGPRELFDGKWPDFRWKNIRGGVSEFDVSLQSHDVDTARSLLDSPAELAELRGPDDTKRRWVRGGSVVMVEGRIDKGKGRSCCSPVYASAGARNDRSFDEVKDEELLLATVHCDGDARLARVEDETDEREDWNDGSSTLLRFRDCASDIRAVTPPRAAGGGDEEDAGSGYNLLPSKLAPAVTRTTPPLPPPPPSSIPTPTLLFAACVGRDVTPNAGDGERCWITTGGMHRLSLSIVSIILTHNPTPTRTAALPVVRRIGVVLVCDVARSRTIRHSSEDVADERQWHVLRDAVMDRETIWSKSALFLLPSSAPPATTLNRSLAPSLFIVAPPPVPPLVHRTDKLADEGGTSLTGLEGATGGGPAPSSSSASVHGRRTRRQDGRLLLLLLPVPPPILLGISTTTTTELSPGRESIPILLLLHLRSSIVPPVDAAMSINGFGFGPSTRDEGREGVESVLFSEGEAPSIGVAGRGVVGVDEARGGEEEQERRSRVV</sequence>
<evidence type="ECO:0000313" key="3">
    <source>
        <dbReference type="Proteomes" id="UP001362999"/>
    </source>
</evidence>
<reference evidence="2 3" key="1">
    <citation type="journal article" date="2024" name="J Genomics">
        <title>Draft genome sequencing and assembly of Favolaschia claudopus CIRM-BRFM 2984 isolated from oak limbs.</title>
        <authorList>
            <person name="Navarro D."/>
            <person name="Drula E."/>
            <person name="Chaduli D."/>
            <person name="Cazenave R."/>
            <person name="Ahrendt S."/>
            <person name="Wang J."/>
            <person name="Lipzen A."/>
            <person name="Daum C."/>
            <person name="Barry K."/>
            <person name="Grigoriev I.V."/>
            <person name="Favel A."/>
            <person name="Rosso M.N."/>
            <person name="Martin F."/>
        </authorList>
    </citation>
    <scope>NUCLEOTIDE SEQUENCE [LARGE SCALE GENOMIC DNA]</scope>
    <source>
        <strain evidence="2 3">CIRM-BRFM 2984</strain>
    </source>
</reference>
<dbReference type="Proteomes" id="UP001362999">
    <property type="component" value="Unassembled WGS sequence"/>
</dbReference>
<feature type="region of interest" description="Disordered" evidence="1">
    <location>
        <begin position="1"/>
        <end position="27"/>
    </location>
</feature>
<name>A0AAW0A798_9AGAR</name>
<feature type="region of interest" description="Disordered" evidence="1">
    <location>
        <begin position="72"/>
        <end position="96"/>
    </location>
</feature>
<accession>A0AAW0A798</accession>
<dbReference type="AlphaFoldDB" id="A0AAW0A798"/>
<feature type="compositionally biased region" description="Basic and acidic residues" evidence="1">
    <location>
        <begin position="72"/>
        <end position="90"/>
    </location>
</feature>
<protein>
    <submittedName>
        <fullName evidence="2">Uncharacterized protein</fullName>
    </submittedName>
</protein>
<comment type="caution">
    <text evidence="2">The sequence shown here is derived from an EMBL/GenBank/DDBJ whole genome shotgun (WGS) entry which is preliminary data.</text>
</comment>
<gene>
    <name evidence="2" type="ORF">R3P38DRAFT_2795029</name>
</gene>
<organism evidence="2 3">
    <name type="scientific">Favolaschia claudopus</name>
    <dbReference type="NCBI Taxonomy" id="2862362"/>
    <lineage>
        <taxon>Eukaryota</taxon>
        <taxon>Fungi</taxon>
        <taxon>Dikarya</taxon>
        <taxon>Basidiomycota</taxon>
        <taxon>Agaricomycotina</taxon>
        <taxon>Agaricomycetes</taxon>
        <taxon>Agaricomycetidae</taxon>
        <taxon>Agaricales</taxon>
        <taxon>Marasmiineae</taxon>
        <taxon>Mycenaceae</taxon>
        <taxon>Favolaschia</taxon>
    </lineage>
</organism>
<proteinExistence type="predicted"/>
<feature type="region of interest" description="Disordered" evidence="1">
    <location>
        <begin position="533"/>
        <end position="570"/>
    </location>
</feature>
<feature type="compositionally biased region" description="Polar residues" evidence="1">
    <location>
        <begin position="1"/>
        <end position="12"/>
    </location>
</feature>
<dbReference type="EMBL" id="JAWWNJ010000080">
    <property type="protein sequence ID" value="KAK7002016.1"/>
    <property type="molecule type" value="Genomic_DNA"/>
</dbReference>
<feature type="compositionally biased region" description="Basic and acidic residues" evidence="1">
    <location>
        <begin position="13"/>
        <end position="26"/>
    </location>
</feature>